<protein>
    <submittedName>
        <fullName evidence="3">Calcineurin-like phosphoesterase family protein</fullName>
    </submittedName>
</protein>
<dbReference type="Pfam" id="PF00149">
    <property type="entry name" value="Metallophos"/>
    <property type="match status" value="1"/>
</dbReference>
<evidence type="ECO:0000313" key="3">
    <source>
        <dbReference type="EMBL" id="ERT56514.1"/>
    </source>
</evidence>
<reference evidence="3 4" key="1">
    <citation type="submission" date="2013-09" db="EMBL/GenBank/DDBJ databases">
        <authorList>
            <person name="Durkin A.S."/>
            <person name="Haft D.R."/>
            <person name="McCorrison J."/>
            <person name="Torralba M."/>
            <person name="Gillis M."/>
            <person name="Haft D.H."/>
            <person name="Methe B."/>
            <person name="Sutton G."/>
            <person name="Nelson K.E."/>
        </authorList>
    </citation>
    <scope>NUCLEOTIDE SEQUENCE [LARGE SCALE GENOMIC DNA]</scope>
    <source>
        <strain evidence="3 4">BV3C16-1</strain>
    </source>
</reference>
<dbReference type="STRING" id="1111454.HMPREF1250_1529"/>
<dbReference type="PANTHER" id="PTHR31302:SF0">
    <property type="entry name" value="TRANSMEMBRANE PROTEIN WITH METALLOPHOSPHOESTERASE DOMAIN"/>
    <property type="match status" value="1"/>
</dbReference>
<feature type="transmembrane region" description="Helical" evidence="1">
    <location>
        <begin position="72"/>
        <end position="101"/>
    </location>
</feature>
<dbReference type="AlphaFoldDB" id="U7UCD3"/>
<evidence type="ECO:0000313" key="4">
    <source>
        <dbReference type="Proteomes" id="UP000017090"/>
    </source>
</evidence>
<organism evidence="3 4">
    <name type="scientific">Megasphaera vaginalis</name>
    <name type="common">ex Srinivasan et al. 2021</name>
    <dbReference type="NCBI Taxonomy" id="1111454"/>
    <lineage>
        <taxon>Bacteria</taxon>
        <taxon>Bacillati</taxon>
        <taxon>Bacillota</taxon>
        <taxon>Negativicutes</taxon>
        <taxon>Veillonellales</taxon>
        <taxon>Veillonellaceae</taxon>
        <taxon>Megasphaera</taxon>
    </lineage>
</organism>
<dbReference type="Gene3D" id="3.60.21.10">
    <property type="match status" value="1"/>
</dbReference>
<dbReference type="PATRIC" id="fig|1111454.3.peg.2168"/>
<dbReference type="InterPro" id="IPR029052">
    <property type="entry name" value="Metallo-depent_PP-like"/>
</dbReference>
<feature type="transmembrane region" description="Helical" evidence="1">
    <location>
        <begin position="7"/>
        <end position="26"/>
    </location>
</feature>
<keyword evidence="1" id="KW-1133">Transmembrane helix</keyword>
<dbReference type="eggNOG" id="COG1408">
    <property type="taxonomic scope" value="Bacteria"/>
</dbReference>
<feature type="transmembrane region" description="Helical" evidence="1">
    <location>
        <begin position="107"/>
        <end position="131"/>
    </location>
</feature>
<dbReference type="SUPFAM" id="SSF56300">
    <property type="entry name" value="Metallo-dependent phosphatases"/>
    <property type="match status" value="1"/>
</dbReference>
<dbReference type="Proteomes" id="UP000017090">
    <property type="component" value="Unassembled WGS sequence"/>
</dbReference>
<dbReference type="GO" id="GO:0016787">
    <property type="term" value="F:hydrolase activity"/>
    <property type="evidence" value="ECO:0007669"/>
    <property type="project" value="InterPro"/>
</dbReference>
<proteinExistence type="predicted"/>
<name>U7UCD3_9FIRM</name>
<sequence length="365" mass="41017">MHNRRLFFRNIAVLTAIGSAAAWLMYGTAFPGVSSVLFLWLFLALSAAFAVSHNAMDNLPVLPIKILAWIGGYWLIFSLYSFLLFLLFTVSFLLSFLSGMLPQWREWLPSFGICSLTAIVCLLLYGTYLALQIKIKNVIIPSAVITADIKLIFATDIHLGPLLSKKYSRRLVQQLNSLHGDIIIFGGDMIDGNLDFVLRDKSYAAFRRLEAPLGIYAVYGNHDYFFSDIQEEADAFSPIRFLRNEQLSVREDISLTGMDDYLHSRAKAVMAAAKTPLNILIDHEPLRIEEAYRRGYDLYLAGHTHGGQFFPATCVTNRLYTLNYGCRTFGPMTAVVSCGCGFWGMPFRLGTRAEILCITIKAQKD</sequence>
<dbReference type="EMBL" id="AWXA01000062">
    <property type="protein sequence ID" value="ERT56514.1"/>
    <property type="molecule type" value="Genomic_DNA"/>
</dbReference>
<keyword evidence="1" id="KW-0812">Transmembrane</keyword>
<gene>
    <name evidence="3" type="ORF">HMPREF1250_1529</name>
</gene>
<evidence type="ECO:0000256" key="1">
    <source>
        <dbReference type="SAM" id="Phobius"/>
    </source>
</evidence>
<dbReference type="PANTHER" id="PTHR31302">
    <property type="entry name" value="TRANSMEMBRANE PROTEIN WITH METALLOPHOSPHOESTERASE DOMAIN-RELATED"/>
    <property type="match status" value="1"/>
</dbReference>
<evidence type="ECO:0000259" key="2">
    <source>
        <dbReference type="Pfam" id="PF00149"/>
    </source>
</evidence>
<dbReference type="InterPro" id="IPR051158">
    <property type="entry name" value="Metallophosphoesterase_sf"/>
</dbReference>
<keyword evidence="4" id="KW-1185">Reference proteome</keyword>
<feature type="domain" description="Calcineurin-like phosphoesterase" evidence="2">
    <location>
        <begin position="150"/>
        <end position="306"/>
    </location>
</feature>
<feature type="transmembrane region" description="Helical" evidence="1">
    <location>
        <begin position="32"/>
        <end position="51"/>
    </location>
</feature>
<keyword evidence="1" id="KW-0472">Membrane</keyword>
<comment type="caution">
    <text evidence="3">The sequence shown here is derived from an EMBL/GenBank/DDBJ whole genome shotgun (WGS) entry which is preliminary data.</text>
</comment>
<dbReference type="InterPro" id="IPR004843">
    <property type="entry name" value="Calcineurin-like_PHP"/>
</dbReference>
<accession>U7UCD3</accession>
<dbReference type="RefSeq" id="WP_023054677.1">
    <property type="nucleotide sequence ID" value="NZ_AWXA01000062.1"/>
</dbReference>